<evidence type="ECO:0000313" key="2">
    <source>
        <dbReference type="Proteomes" id="UP000661918"/>
    </source>
</evidence>
<evidence type="ECO:0000313" key="1">
    <source>
        <dbReference type="EMBL" id="GGM22299.1"/>
    </source>
</evidence>
<dbReference type="EMBL" id="BMOM01000060">
    <property type="protein sequence ID" value="GGM22299.1"/>
    <property type="molecule type" value="Genomic_DNA"/>
</dbReference>
<organism evidence="1 2">
    <name type="scientific">Deinococcus aerophilus</name>
    <dbReference type="NCBI Taxonomy" id="522488"/>
    <lineage>
        <taxon>Bacteria</taxon>
        <taxon>Thermotogati</taxon>
        <taxon>Deinococcota</taxon>
        <taxon>Deinococci</taxon>
        <taxon>Deinococcales</taxon>
        <taxon>Deinococcaceae</taxon>
        <taxon>Deinococcus</taxon>
    </lineage>
</organism>
<accession>A0ABQ2GZY6</accession>
<gene>
    <name evidence="1" type="ORF">GCM10010841_32720</name>
</gene>
<dbReference type="InterPro" id="IPR027417">
    <property type="entry name" value="P-loop_NTPase"/>
</dbReference>
<dbReference type="InterPro" id="IPR008868">
    <property type="entry name" value="TniB"/>
</dbReference>
<dbReference type="SUPFAM" id="SSF52540">
    <property type="entry name" value="P-loop containing nucleoside triphosphate hydrolases"/>
    <property type="match status" value="1"/>
</dbReference>
<sequence length="320" mass="35315">MLPTPVEPPDHETRAGRDAAFNAFLKRDTVIKARREQLWLPLENPERIITYLAHLATSPAQHRTMAPYLSVPANSGKTRLIHRALKRIVEETPPPREEAEFVEDADFTGAAGTRGGDIQRAILIDINGAKNSLQVATRLLEAIGNMQHTGSAGERQGRFVKFASKLQVRIIFMDEFQEMLGTPGRAEDLLELVKGLMLKGFMVIPVGTERVQEALKRNPHLATRYTTALSLPPLTPIEVQKTMEALARGFSGETACIFAPPNQNTVRATLELSRGLLGDVLNLTQHALVDHAELSVESIEKAAETLNLIRAPKKDASKEE</sequence>
<protein>
    <recommendedName>
        <fullName evidence="3">AAA+ ATPase domain-containing protein</fullName>
    </recommendedName>
</protein>
<reference evidence="2" key="1">
    <citation type="journal article" date="2019" name="Int. J. Syst. Evol. Microbiol.">
        <title>The Global Catalogue of Microorganisms (GCM) 10K type strain sequencing project: providing services to taxonomists for standard genome sequencing and annotation.</title>
        <authorList>
            <consortium name="The Broad Institute Genomics Platform"/>
            <consortium name="The Broad Institute Genome Sequencing Center for Infectious Disease"/>
            <person name="Wu L."/>
            <person name="Ma J."/>
        </authorList>
    </citation>
    <scope>NUCLEOTIDE SEQUENCE [LARGE SCALE GENOMIC DNA]</scope>
    <source>
        <strain evidence="2">JCM 15443</strain>
    </source>
</reference>
<dbReference type="Proteomes" id="UP000661918">
    <property type="component" value="Unassembled WGS sequence"/>
</dbReference>
<evidence type="ECO:0008006" key="3">
    <source>
        <dbReference type="Google" id="ProtNLM"/>
    </source>
</evidence>
<dbReference type="Pfam" id="PF05621">
    <property type="entry name" value="TniB"/>
    <property type="match status" value="1"/>
</dbReference>
<name>A0ABQ2GZY6_9DEIO</name>
<keyword evidence="2" id="KW-1185">Reference proteome</keyword>
<comment type="caution">
    <text evidence="1">The sequence shown here is derived from an EMBL/GenBank/DDBJ whole genome shotgun (WGS) entry which is preliminary data.</text>
</comment>
<dbReference type="Gene3D" id="3.40.50.300">
    <property type="entry name" value="P-loop containing nucleotide triphosphate hydrolases"/>
    <property type="match status" value="1"/>
</dbReference>
<proteinExistence type="predicted"/>
<dbReference type="RefSeq" id="WP_188905421.1">
    <property type="nucleotide sequence ID" value="NZ_BMOM01000060.1"/>
</dbReference>